<reference evidence="1 2" key="1">
    <citation type="submission" date="2024-03" db="EMBL/GenBank/DDBJ databases">
        <authorList>
            <person name="Gkanogiannis A."/>
            <person name="Becerra Lopez-Lavalle L."/>
        </authorList>
    </citation>
    <scope>NUCLEOTIDE SEQUENCE [LARGE SCALE GENOMIC DNA]</scope>
</reference>
<evidence type="ECO:0000313" key="1">
    <source>
        <dbReference type="EMBL" id="CAK9329566.1"/>
    </source>
</evidence>
<protein>
    <submittedName>
        <fullName evidence="1">Uncharacterized protein</fullName>
    </submittedName>
</protein>
<name>A0ABP0ZA02_9ROSI</name>
<dbReference type="Proteomes" id="UP001642487">
    <property type="component" value="Chromosome 9"/>
</dbReference>
<accession>A0ABP0ZA02</accession>
<dbReference type="EMBL" id="OZ021743">
    <property type="protein sequence ID" value="CAK9329566.1"/>
    <property type="molecule type" value="Genomic_DNA"/>
</dbReference>
<keyword evidence="2" id="KW-1185">Reference proteome</keyword>
<organism evidence="1 2">
    <name type="scientific">Citrullus colocynthis</name>
    <name type="common">colocynth</name>
    <dbReference type="NCBI Taxonomy" id="252529"/>
    <lineage>
        <taxon>Eukaryota</taxon>
        <taxon>Viridiplantae</taxon>
        <taxon>Streptophyta</taxon>
        <taxon>Embryophyta</taxon>
        <taxon>Tracheophyta</taxon>
        <taxon>Spermatophyta</taxon>
        <taxon>Magnoliopsida</taxon>
        <taxon>eudicotyledons</taxon>
        <taxon>Gunneridae</taxon>
        <taxon>Pentapetalae</taxon>
        <taxon>rosids</taxon>
        <taxon>fabids</taxon>
        <taxon>Cucurbitales</taxon>
        <taxon>Cucurbitaceae</taxon>
        <taxon>Benincaseae</taxon>
        <taxon>Citrullus</taxon>
    </lineage>
</organism>
<sequence>MSRTSDKRKGTQQLKGVDSTVPFTFGLAPRLLDLLPSFHLFSGGVEEDVVLTSSRASALAMAEGIFTFEIEFALIEDSATSFFIMATSLLVRLSSSFRVSMLKENLARMSSSYAMILSKRLLVWIMKSPNVLSTVRSLTPWVITISTTVVG</sequence>
<gene>
    <name evidence="1" type="ORF">CITCOLO1_LOCUS22036</name>
</gene>
<evidence type="ECO:0000313" key="2">
    <source>
        <dbReference type="Proteomes" id="UP001642487"/>
    </source>
</evidence>
<proteinExistence type="predicted"/>